<organism evidence="1 2">
    <name type="scientific">Sorghum bicolor</name>
    <name type="common">Sorghum</name>
    <name type="synonym">Sorghum vulgare</name>
    <dbReference type="NCBI Taxonomy" id="4558"/>
    <lineage>
        <taxon>Eukaryota</taxon>
        <taxon>Viridiplantae</taxon>
        <taxon>Streptophyta</taxon>
        <taxon>Embryophyta</taxon>
        <taxon>Tracheophyta</taxon>
        <taxon>Spermatophyta</taxon>
        <taxon>Magnoliopsida</taxon>
        <taxon>Liliopsida</taxon>
        <taxon>Poales</taxon>
        <taxon>Poaceae</taxon>
        <taxon>PACMAD clade</taxon>
        <taxon>Panicoideae</taxon>
        <taxon>Andropogonodae</taxon>
        <taxon>Andropogoneae</taxon>
        <taxon>Sorghinae</taxon>
        <taxon>Sorghum</taxon>
    </lineage>
</organism>
<comment type="caution">
    <text evidence="1">The sequence shown here is derived from an EMBL/GenBank/DDBJ whole genome shotgun (WGS) entry which is preliminary data.</text>
</comment>
<proteinExistence type="predicted"/>
<gene>
    <name evidence="1" type="ORF">BDA96_10G025500</name>
</gene>
<dbReference type="AlphaFoldDB" id="A0A921PY51"/>
<evidence type="ECO:0000313" key="1">
    <source>
        <dbReference type="EMBL" id="KAG0512568.1"/>
    </source>
</evidence>
<evidence type="ECO:0000313" key="2">
    <source>
        <dbReference type="Proteomes" id="UP000807115"/>
    </source>
</evidence>
<dbReference type="EMBL" id="CM027689">
    <property type="protein sequence ID" value="KAG0512568.1"/>
    <property type="molecule type" value="Genomic_DNA"/>
</dbReference>
<accession>A0A921PY51</accession>
<protein>
    <submittedName>
        <fullName evidence="1">Uncharacterized protein</fullName>
    </submittedName>
</protein>
<dbReference type="Proteomes" id="UP000807115">
    <property type="component" value="Chromosome 10"/>
</dbReference>
<name>A0A921PY51_SORBI</name>
<reference evidence="1" key="2">
    <citation type="submission" date="2020-10" db="EMBL/GenBank/DDBJ databases">
        <authorList>
            <person name="Cooper E.A."/>
            <person name="Brenton Z.W."/>
            <person name="Flinn B.S."/>
            <person name="Jenkins J."/>
            <person name="Shu S."/>
            <person name="Flowers D."/>
            <person name="Luo F."/>
            <person name="Wang Y."/>
            <person name="Xia P."/>
            <person name="Barry K."/>
            <person name="Daum C."/>
            <person name="Lipzen A."/>
            <person name="Yoshinaga Y."/>
            <person name="Schmutz J."/>
            <person name="Saski C."/>
            <person name="Vermerris W."/>
            <person name="Kresovich S."/>
        </authorList>
    </citation>
    <scope>NUCLEOTIDE SEQUENCE</scope>
</reference>
<sequence length="84" mass="9578">MPSNVAVARRQCRDWHLKRLPFWRTDHTTPIRSKLAGSISPLLNHRNQAHPYLAAQFIHPNVSGTVLVVTHPSDHPRRTTNKNG</sequence>
<reference evidence="1" key="1">
    <citation type="journal article" date="2019" name="BMC Genomics">
        <title>A new reference genome for Sorghum bicolor reveals high levels of sequence similarity between sweet and grain genotypes: implications for the genetics of sugar metabolism.</title>
        <authorList>
            <person name="Cooper E.A."/>
            <person name="Brenton Z.W."/>
            <person name="Flinn B.S."/>
            <person name="Jenkins J."/>
            <person name="Shu S."/>
            <person name="Flowers D."/>
            <person name="Luo F."/>
            <person name="Wang Y."/>
            <person name="Xia P."/>
            <person name="Barry K."/>
            <person name="Daum C."/>
            <person name="Lipzen A."/>
            <person name="Yoshinaga Y."/>
            <person name="Schmutz J."/>
            <person name="Saski C."/>
            <person name="Vermerris W."/>
            <person name="Kresovich S."/>
        </authorList>
    </citation>
    <scope>NUCLEOTIDE SEQUENCE</scope>
</reference>